<dbReference type="InterPro" id="IPR005940">
    <property type="entry name" value="Anthranilate_Pribosyl_Tfrase"/>
</dbReference>
<evidence type="ECO:0000313" key="5">
    <source>
        <dbReference type="Proteomes" id="UP001208938"/>
    </source>
</evidence>
<comment type="caution">
    <text evidence="4">The sequence shown here is derived from an EMBL/GenBank/DDBJ whole genome shotgun (WGS) entry which is preliminary data.</text>
</comment>
<dbReference type="Pfam" id="PF02885">
    <property type="entry name" value="Glycos_trans_3N"/>
    <property type="match status" value="1"/>
</dbReference>
<dbReference type="Gene3D" id="3.40.1030.10">
    <property type="entry name" value="Nucleoside phosphorylase/phosphoribosyltransferase catalytic domain"/>
    <property type="match status" value="1"/>
</dbReference>
<evidence type="ECO:0000256" key="2">
    <source>
        <dbReference type="ARBA" id="ARBA00022679"/>
    </source>
</evidence>
<dbReference type="RefSeq" id="WP_264504929.1">
    <property type="nucleotide sequence ID" value="NZ_JAPDFL010000001.1"/>
</dbReference>
<proteinExistence type="predicted"/>
<dbReference type="PANTHER" id="PTHR43285:SF2">
    <property type="entry name" value="ANTHRANILATE PHOSPHORIBOSYLTRANSFERASE"/>
    <property type="match status" value="1"/>
</dbReference>
<accession>A0ABT3GWG5</accession>
<evidence type="ECO:0000313" key="4">
    <source>
        <dbReference type="EMBL" id="MCW1931845.1"/>
    </source>
</evidence>
<dbReference type="NCBIfam" id="NF006564">
    <property type="entry name" value="PRK09071.1"/>
    <property type="match status" value="1"/>
</dbReference>
<name>A0ABT3GWG5_9RHOB</name>
<keyword evidence="2 4" id="KW-0808">Transferase</keyword>
<gene>
    <name evidence="4" type="ORF">OKW52_06115</name>
</gene>
<sequence length="325" mass="33822">MSLAPFVQILGRGPGRSRNMTQDEARAAMALILSGEAAPEAVGAVLMLMRFRGENAEEIAGFVQAIRAQASPWQGPAPALDWPSYAAGRSRGLPWFLLAAKLVAQAGYPVLLHGWNTADGADRVRGALAGMGIAAAQSTAGAGSLLARDGIAYLPLEAASPEALRVLRLRDVLGLRSPMNTALRLFNPGRAAASVQGVFHPPYRGLQSDASALLAQPNQMVLKGAGGEFERAPSKAIALMGLRRGVPFEDTAPALIDATGRLADGPELTEPDALAALWQGRARDAYAEAIVTGTAAVALLTLGAADTIAQAQDAAQHLWTTRPLG</sequence>
<dbReference type="GO" id="GO:0016740">
    <property type="term" value="F:transferase activity"/>
    <property type="evidence" value="ECO:0007669"/>
    <property type="project" value="UniProtKB-KW"/>
</dbReference>
<protein>
    <submittedName>
        <fullName evidence="4">Glycosyl transferase family protein</fullName>
    </submittedName>
</protein>
<feature type="domain" description="Glycosyl transferase family 3 N-terminal" evidence="3">
    <location>
        <begin position="18"/>
        <end position="70"/>
    </location>
</feature>
<evidence type="ECO:0000259" key="3">
    <source>
        <dbReference type="Pfam" id="PF02885"/>
    </source>
</evidence>
<dbReference type="InterPro" id="IPR017459">
    <property type="entry name" value="Glycosyl_Trfase_fam3_N_dom"/>
</dbReference>
<organism evidence="4 5">
    <name type="scientific">Pararhodobacter zhoushanensis</name>
    <dbReference type="NCBI Taxonomy" id="2479545"/>
    <lineage>
        <taxon>Bacteria</taxon>
        <taxon>Pseudomonadati</taxon>
        <taxon>Pseudomonadota</taxon>
        <taxon>Alphaproteobacteria</taxon>
        <taxon>Rhodobacterales</taxon>
        <taxon>Paracoccaceae</taxon>
        <taxon>Pararhodobacter</taxon>
    </lineage>
</organism>
<dbReference type="Gene3D" id="1.20.970.10">
    <property type="entry name" value="Transferase, Pyrimidine Nucleoside Phosphorylase, Chain C"/>
    <property type="match status" value="1"/>
</dbReference>
<dbReference type="EMBL" id="JAPDFL010000001">
    <property type="protein sequence ID" value="MCW1931845.1"/>
    <property type="molecule type" value="Genomic_DNA"/>
</dbReference>
<dbReference type="InterPro" id="IPR035902">
    <property type="entry name" value="Nuc_phospho_transferase"/>
</dbReference>
<dbReference type="InterPro" id="IPR036320">
    <property type="entry name" value="Glycosyl_Trfase_fam3_N_dom_sf"/>
</dbReference>
<keyword evidence="5" id="KW-1185">Reference proteome</keyword>
<reference evidence="4 5" key="1">
    <citation type="submission" date="2022-10" db="EMBL/GenBank/DDBJ databases">
        <title>Pararhodobacter sp. nov., isolated from marine algae.</title>
        <authorList>
            <person name="Choi B.J."/>
            <person name="Kim J.M."/>
            <person name="Lee J.K."/>
            <person name="Choi D.G."/>
            <person name="Jeon C.O."/>
        </authorList>
    </citation>
    <scope>NUCLEOTIDE SEQUENCE [LARGE SCALE GENOMIC DNA]</scope>
    <source>
        <strain evidence="4 5">ZQ420</strain>
    </source>
</reference>
<keyword evidence="1" id="KW-0328">Glycosyltransferase</keyword>
<evidence type="ECO:0000256" key="1">
    <source>
        <dbReference type="ARBA" id="ARBA00022676"/>
    </source>
</evidence>
<dbReference type="Proteomes" id="UP001208938">
    <property type="component" value="Unassembled WGS sequence"/>
</dbReference>
<dbReference type="SUPFAM" id="SSF52418">
    <property type="entry name" value="Nucleoside phosphorylase/phosphoribosyltransferase catalytic domain"/>
    <property type="match status" value="1"/>
</dbReference>
<dbReference type="PANTHER" id="PTHR43285">
    <property type="entry name" value="ANTHRANILATE PHOSPHORIBOSYLTRANSFERASE"/>
    <property type="match status" value="1"/>
</dbReference>
<dbReference type="SUPFAM" id="SSF47648">
    <property type="entry name" value="Nucleoside phosphorylase/phosphoribosyltransferase N-terminal domain"/>
    <property type="match status" value="1"/>
</dbReference>